<comment type="caution">
    <text evidence="1">The sequence shown here is derived from an EMBL/GenBank/DDBJ whole genome shotgun (WGS) entry which is preliminary data.</text>
</comment>
<organism evidence="1 2">
    <name type="scientific">Amycolatopsis iheyensis</name>
    <dbReference type="NCBI Taxonomy" id="2945988"/>
    <lineage>
        <taxon>Bacteria</taxon>
        <taxon>Bacillati</taxon>
        <taxon>Actinomycetota</taxon>
        <taxon>Actinomycetes</taxon>
        <taxon>Pseudonocardiales</taxon>
        <taxon>Pseudonocardiaceae</taxon>
        <taxon>Amycolatopsis</taxon>
    </lineage>
</organism>
<sequence length="183" mass="19727">MTDETERTDLIAELAAARAALVAAADGLSDAQAGERPTASALCIGGLIKHVAAMEDNWLRFTVEGPAAMSYALPDGVTWADITSGTAREYPRWVIDHQNQFAMQPGETLAGVLAHYEDVAKRSEEIIAKIDLSTKHPLPDAPWNRPGTVWTARRAVLHVIAEIAQHAGHADILRETLDGKKSA</sequence>
<accession>A0A9X2N8L5</accession>
<dbReference type="AlphaFoldDB" id="A0A9X2N8L5"/>
<evidence type="ECO:0000313" key="2">
    <source>
        <dbReference type="Proteomes" id="UP001144096"/>
    </source>
</evidence>
<dbReference type="Pfam" id="PF04978">
    <property type="entry name" value="MST"/>
    <property type="match status" value="1"/>
</dbReference>
<dbReference type="Proteomes" id="UP001144096">
    <property type="component" value="Unassembled WGS sequence"/>
</dbReference>
<dbReference type="InterPro" id="IPR007061">
    <property type="entry name" value="MST-like"/>
</dbReference>
<gene>
    <name evidence="1" type="ORF">M8542_08180</name>
</gene>
<evidence type="ECO:0000313" key="1">
    <source>
        <dbReference type="EMBL" id="MCR6482792.1"/>
    </source>
</evidence>
<dbReference type="EMBL" id="JAMXQV010000003">
    <property type="protein sequence ID" value="MCR6482792.1"/>
    <property type="molecule type" value="Genomic_DNA"/>
</dbReference>
<dbReference type="RefSeq" id="WP_257919416.1">
    <property type="nucleotide sequence ID" value="NZ_JAMXQV010000003.1"/>
</dbReference>
<dbReference type="Gene3D" id="1.20.120.450">
    <property type="entry name" value="dinb family like domain"/>
    <property type="match status" value="1"/>
</dbReference>
<name>A0A9X2N8L5_9PSEU</name>
<dbReference type="SUPFAM" id="SSF109854">
    <property type="entry name" value="DinB/YfiT-like putative metalloenzymes"/>
    <property type="match status" value="1"/>
</dbReference>
<protein>
    <submittedName>
        <fullName evidence="1">DinB family protein</fullName>
    </submittedName>
</protein>
<keyword evidence="2" id="KW-1185">Reference proteome</keyword>
<proteinExistence type="predicted"/>
<reference evidence="1" key="1">
    <citation type="submission" date="2022-06" db="EMBL/GenBank/DDBJ databases">
        <title>Amycolatopsis iheyaensis sp. nov., a new species of the genus Amycolatopsis isolated from soil in Iheya island, Japan.</title>
        <authorList>
            <person name="Ngamcharungchit C."/>
            <person name="Kanto H."/>
            <person name="Take A."/>
            <person name="Intra B."/>
            <person name="Matsumoto A."/>
            <person name="Panbangred W."/>
            <person name="Inahashi Y."/>
        </authorList>
    </citation>
    <scope>NUCLEOTIDE SEQUENCE</scope>
    <source>
        <strain evidence="1">OK19-0408</strain>
    </source>
</reference>
<dbReference type="InterPro" id="IPR034660">
    <property type="entry name" value="DinB/YfiT-like"/>
</dbReference>